<dbReference type="Pfam" id="PF04255">
    <property type="entry name" value="DUF433"/>
    <property type="match status" value="1"/>
</dbReference>
<evidence type="ECO:0008006" key="3">
    <source>
        <dbReference type="Google" id="ProtNLM"/>
    </source>
</evidence>
<dbReference type="InterPro" id="IPR007367">
    <property type="entry name" value="DUF433"/>
</dbReference>
<dbReference type="Proteomes" id="UP000030634">
    <property type="component" value="Chromosome"/>
</dbReference>
<gene>
    <name evidence="1" type="ORF">QR90_14945</name>
</gene>
<dbReference type="InterPro" id="IPR036388">
    <property type="entry name" value="WH-like_DNA-bd_sf"/>
</dbReference>
<dbReference type="InterPro" id="IPR009057">
    <property type="entry name" value="Homeodomain-like_sf"/>
</dbReference>
<dbReference type="AlphaFoldDB" id="A0A0A7KJ22"/>
<dbReference type="PANTHER" id="PTHR34849">
    <property type="entry name" value="SSL5025 PROTEIN"/>
    <property type="match status" value="1"/>
</dbReference>
<dbReference type="SUPFAM" id="SSF46689">
    <property type="entry name" value="Homeodomain-like"/>
    <property type="match status" value="1"/>
</dbReference>
<dbReference type="STRING" id="1182571.QR90_14945"/>
<dbReference type="KEGG" id="dsw:QR90_14945"/>
<dbReference type="EMBL" id="CP010028">
    <property type="protein sequence ID" value="AIZ46090.1"/>
    <property type="molecule type" value="Genomic_DNA"/>
</dbReference>
<dbReference type="PANTHER" id="PTHR34849:SF3">
    <property type="entry name" value="SSR2962 PROTEIN"/>
    <property type="match status" value="1"/>
</dbReference>
<accession>A0A0A7KJ22</accession>
<reference evidence="2" key="1">
    <citation type="submission" date="2014-11" db="EMBL/GenBank/DDBJ databases">
        <title>Hymenobacter sp. DG25B genome submission.</title>
        <authorList>
            <person name="Jung H.-Y."/>
            <person name="Kim M.K."/>
            <person name="Srinivasan S."/>
            <person name="Lim S."/>
        </authorList>
    </citation>
    <scope>NUCLEOTIDE SEQUENCE [LARGE SCALE GENOMIC DNA]</scope>
    <source>
        <strain evidence="2">DY59</strain>
    </source>
</reference>
<dbReference type="RefSeq" id="WP_039685748.1">
    <property type="nucleotide sequence ID" value="NZ_CP010028.1"/>
</dbReference>
<dbReference type="HOGENOM" id="CLU_126005_2_1_0"/>
<organism evidence="1 2">
    <name type="scientific">Deinococcus radiopugnans</name>
    <dbReference type="NCBI Taxonomy" id="57497"/>
    <lineage>
        <taxon>Bacteria</taxon>
        <taxon>Thermotogati</taxon>
        <taxon>Deinococcota</taxon>
        <taxon>Deinococci</taxon>
        <taxon>Deinococcales</taxon>
        <taxon>Deinococcaceae</taxon>
        <taxon>Deinococcus</taxon>
    </lineage>
</organism>
<name>A0A0A7KJ22_9DEIO</name>
<dbReference type="Gene3D" id="1.10.10.10">
    <property type="entry name" value="Winged helix-like DNA-binding domain superfamily/Winged helix DNA-binding domain"/>
    <property type="match status" value="1"/>
</dbReference>
<evidence type="ECO:0000313" key="1">
    <source>
        <dbReference type="EMBL" id="AIZ46090.1"/>
    </source>
</evidence>
<sequence>MPIAIDPAINGGKPTVSGTRISVQTVLGHLSAGDSIQDVLDAYPRLGREDVLACLEYAARLAGHAMTFEKIG</sequence>
<proteinExistence type="predicted"/>
<evidence type="ECO:0000313" key="2">
    <source>
        <dbReference type="Proteomes" id="UP000030634"/>
    </source>
</evidence>
<protein>
    <recommendedName>
        <fullName evidence="3">Antitoxin</fullName>
    </recommendedName>
</protein>